<dbReference type="InterPro" id="IPR014729">
    <property type="entry name" value="Rossmann-like_a/b/a_fold"/>
</dbReference>
<comment type="subunit">
    <text evidence="10">Homodimer.</text>
</comment>
<dbReference type="UniPathway" id="UPA00356">
    <property type="reaction ID" value="UER00437"/>
</dbReference>
<feature type="region of interest" description="Cytidylyltransferase" evidence="10">
    <location>
        <begin position="354"/>
        <end position="495"/>
    </location>
</feature>
<evidence type="ECO:0000256" key="4">
    <source>
        <dbReference type="ARBA" id="ARBA00022741"/>
    </source>
</evidence>
<evidence type="ECO:0000256" key="5">
    <source>
        <dbReference type="ARBA" id="ARBA00022777"/>
    </source>
</evidence>
<dbReference type="GO" id="GO:0033786">
    <property type="term" value="F:heptose-1-phosphate adenylyltransferase activity"/>
    <property type="evidence" value="ECO:0007669"/>
    <property type="project" value="UniProtKB-UniRule"/>
</dbReference>
<evidence type="ECO:0000256" key="9">
    <source>
        <dbReference type="ARBA" id="ARBA00047428"/>
    </source>
</evidence>
<evidence type="ECO:0000256" key="6">
    <source>
        <dbReference type="ARBA" id="ARBA00022840"/>
    </source>
</evidence>
<keyword evidence="6 10" id="KW-0067">ATP-binding</keyword>
<dbReference type="GO" id="GO:0005524">
    <property type="term" value="F:ATP binding"/>
    <property type="evidence" value="ECO:0007669"/>
    <property type="project" value="UniProtKB-UniRule"/>
</dbReference>
<dbReference type="PROSITE" id="PS00583">
    <property type="entry name" value="PFKB_KINASES_1"/>
    <property type="match status" value="1"/>
</dbReference>
<evidence type="ECO:0000313" key="13">
    <source>
        <dbReference type="EMBL" id="SEL29060.1"/>
    </source>
</evidence>
<dbReference type="InterPro" id="IPR023030">
    <property type="entry name" value="Bifunc_HldE"/>
</dbReference>
<comment type="similarity">
    <text evidence="10">In the C-terminal section; belongs to the cytidylyltransferase family.</text>
</comment>
<name>A0A1H7NZK9_9SPHI</name>
<dbReference type="EC" id="2.7.7.70" evidence="10"/>
<dbReference type="SUPFAM" id="SSF53613">
    <property type="entry name" value="Ribokinase-like"/>
    <property type="match status" value="1"/>
</dbReference>
<dbReference type="NCBIfam" id="TIGR02199">
    <property type="entry name" value="rfaE_dom_II"/>
    <property type="match status" value="1"/>
</dbReference>
<dbReference type="Gene3D" id="3.40.1190.20">
    <property type="match status" value="1"/>
</dbReference>
<feature type="active site" evidence="10">
    <location>
        <position position="277"/>
    </location>
</feature>
<comment type="function">
    <text evidence="10">Catalyzes the ADP transfer from ATP to D-glycero-beta-D-manno-heptose 1-phosphate, yielding ADP-D-glycero-beta-D-manno-heptose.</text>
</comment>
<evidence type="ECO:0000256" key="2">
    <source>
        <dbReference type="ARBA" id="ARBA00022679"/>
    </source>
</evidence>
<evidence type="ECO:0000256" key="8">
    <source>
        <dbReference type="ARBA" id="ARBA00023277"/>
    </source>
</evidence>
<dbReference type="InterPro" id="IPR011611">
    <property type="entry name" value="PfkB_dom"/>
</dbReference>
<accession>A0A1H7NZK9</accession>
<evidence type="ECO:0000256" key="3">
    <source>
        <dbReference type="ARBA" id="ARBA00022695"/>
    </source>
</evidence>
<dbReference type="InterPro" id="IPR004821">
    <property type="entry name" value="Cyt_trans-like"/>
</dbReference>
<evidence type="ECO:0000313" key="14">
    <source>
        <dbReference type="Proteomes" id="UP000198916"/>
    </source>
</evidence>
<dbReference type="PANTHER" id="PTHR46969:SF1">
    <property type="entry name" value="BIFUNCTIONAL PROTEIN HLDE"/>
    <property type="match status" value="1"/>
</dbReference>
<evidence type="ECO:0000256" key="7">
    <source>
        <dbReference type="ARBA" id="ARBA00023268"/>
    </source>
</evidence>
<evidence type="ECO:0000256" key="1">
    <source>
        <dbReference type="ARBA" id="ARBA00004713"/>
    </source>
</evidence>
<evidence type="ECO:0000259" key="12">
    <source>
        <dbReference type="Pfam" id="PF01467"/>
    </source>
</evidence>
<comment type="catalytic activity">
    <reaction evidence="9 10">
        <text>D-glycero-beta-D-manno-heptose 1-phosphate + ATP + H(+) = ADP-D-glycero-beta-D-manno-heptose + diphosphate</text>
        <dbReference type="Rhea" id="RHEA:27465"/>
        <dbReference type="ChEBI" id="CHEBI:15378"/>
        <dbReference type="ChEBI" id="CHEBI:30616"/>
        <dbReference type="ChEBI" id="CHEBI:33019"/>
        <dbReference type="ChEBI" id="CHEBI:59967"/>
        <dbReference type="ChEBI" id="CHEBI:61593"/>
        <dbReference type="EC" id="2.7.7.70"/>
    </reaction>
</comment>
<keyword evidence="3 10" id="KW-0548">Nucleotidyltransferase</keyword>
<evidence type="ECO:0000259" key="11">
    <source>
        <dbReference type="Pfam" id="PF00294"/>
    </source>
</evidence>
<comment type="pathway">
    <text evidence="1">Bacterial outer membrane biogenesis; LPS core biosynthesis.</text>
</comment>
<dbReference type="SUPFAM" id="SSF52374">
    <property type="entry name" value="Nucleotidylyl transferase"/>
    <property type="match status" value="1"/>
</dbReference>
<protein>
    <recommendedName>
        <fullName evidence="10">Bifunctional protein HldE</fullName>
    </recommendedName>
    <domain>
        <recommendedName>
            <fullName evidence="10">D-beta-D-heptose 7-phosphate kinase</fullName>
            <ecNumber evidence="10">2.7.1.167</ecNumber>
        </recommendedName>
        <alternativeName>
            <fullName evidence="10">D-beta-D-heptose 7-phosphotransferase</fullName>
        </alternativeName>
        <alternativeName>
            <fullName evidence="10">D-glycero-beta-D-manno-heptose-7-phosphate kinase</fullName>
        </alternativeName>
    </domain>
    <domain>
        <recommendedName>
            <fullName evidence="10">D-beta-D-heptose 1-phosphate adenylyltransferase</fullName>
            <ecNumber evidence="10">2.7.7.70</ecNumber>
        </recommendedName>
        <alternativeName>
            <fullName evidence="10">D-glycero-beta-D-manno-heptose 1-phosphate adenylyltransferase</fullName>
        </alternativeName>
    </domain>
</protein>
<dbReference type="GO" id="GO:0033785">
    <property type="term" value="F:heptose 7-phosphate kinase activity"/>
    <property type="evidence" value="ECO:0007669"/>
    <property type="project" value="UniProtKB-UniRule"/>
</dbReference>
<dbReference type="STRING" id="332977.SAMN05421740_104161"/>
<evidence type="ECO:0000256" key="10">
    <source>
        <dbReference type="HAMAP-Rule" id="MF_01603"/>
    </source>
</evidence>
<proteinExistence type="inferred from homology"/>
<dbReference type="EC" id="2.7.1.167" evidence="10"/>
<comment type="pathway">
    <text evidence="10">Nucleotide-sugar biosynthesis; ADP-L-glycero-beta-D-manno-heptose biosynthesis; ADP-L-glycero-beta-D-manno-heptose from D-glycero-beta-D-manno-heptose 7-phosphate: step 3/4.</text>
</comment>
<dbReference type="Pfam" id="PF01467">
    <property type="entry name" value="CTP_transf_like"/>
    <property type="match status" value="1"/>
</dbReference>
<keyword evidence="8 10" id="KW-0119">Carbohydrate metabolism</keyword>
<keyword evidence="5 10" id="KW-0418">Kinase</keyword>
<dbReference type="Gene3D" id="3.40.50.620">
    <property type="entry name" value="HUPs"/>
    <property type="match status" value="1"/>
</dbReference>
<dbReference type="NCBIfam" id="TIGR00125">
    <property type="entry name" value="cyt_tran_rel"/>
    <property type="match status" value="1"/>
</dbReference>
<dbReference type="Pfam" id="PF00294">
    <property type="entry name" value="PfkB"/>
    <property type="match status" value="1"/>
</dbReference>
<comment type="similarity">
    <text evidence="10">In the N-terminal section; belongs to the carbohydrate kinase PfkB family.</text>
</comment>
<dbReference type="PANTHER" id="PTHR46969">
    <property type="entry name" value="BIFUNCTIONAL PROTEIN HLDE"/>
    <property type="match status" value="1"/>
</dbReference>
<feature type="domain" description="Carbohydrate kinase PfkB" evidence="11">
    <location>
        <begin position="16"/>
        <end position="316"/>
    </location>
</feature>
<dbReference type="UniPathway" id="UPA00958"/>
<dbReference type="AlphaFoldDB" id="A0A1H7NZK9"/>
<keyword evidence="4 10" id="KW-0547">Nucleotide-binding</keyword>
<dbReference type="HAMAP" id="MF_01603">
    <property type="entry name" value="HldE"/>
    <property type="match status" value="1"/>
</dbReference>
<sequence>METHNWQFAAQFEQKTILVIGDFIIDKYIAGGSTRLSPEAPVPVVDIQSDRWVLGGAANVAANLSALGAQVIFCSVIGDDADADRACALASESGVSPDCLIREKARSTLVKTRILADGHPLVRLDRGDDTAISQSSARQLIDHLQRHFDACDGVVIADYHKGVVTPAIIDSLIQLKQKQPKFIAVDSKRLPLFRELVPTLVKPNYAEAVQLLGHESSTKDRRVLLEACGDDLYQKTGAQWTVLTLDKDGSLWFENGKLVFHIGAIPVATPHVCGAGDTFVSACTLALLSGADARRAGALATAAATVAIEKEATSLCTRLELLAKLDNEQKLVTSMKHLQEIRAYYKSMGRRIVFTNGCFDILHSGHVNYLKQAKKLGDILIVGVNDDDSIRRLKGPERPINGVADRLSVLAGLGCIDHLVVFGNPEDDTPAALIGVLAPDVFVKGGDYQVAELPEAKLVESLGGVVQLIPLTADRSTTQLIRRIYEHTHVKSAII</sequence>
<dbReference type="GO" id="GO:0009244">
    <property type="term" value="P:lipopolysaccharide core region biosynthetic process"/>
    <property type="evidence" value="ECO:0007669"/>
    <property type="project" value="UniProtKB-UniPathway"/>
</dbReference>
<comment type="pathway">
    <text evidence="10">Nucleotide-sugar biosynthesis; ADP-L-glycero-beta-D-manno-heptose biosynthesis; ADP-L-glycero-beta-D-manno-heptose from D-glycero-beta-D-manno-heptose 7-phosphate: step 1/4.</text>
</comment>
<feature type="domain" description="Cytidyltransferase-like" evidence="12">
    <location>
        <begin position="354"/>
        <end position="460"/>
    </location>
</feature>
<feature type="region of interest" description="Ribokinase" evidence="10">
    <location>
        <begin position="1"/>
        <end position="328"/>
    </location>
</feature>
<dbReference type="Proteomes" id="UP000198916">
    <property type="component" value="Unassembled WGS sequence"/>
</dbReference>
<keyword evidence="7 10" id="KW-0511">Multifunctional enzyme</keyword>
<dbReference type="InterPro" id="IPR011914">
    <property type="entry name" value="RfaE_dom_II"/>
</dbReference>
<dbReference type="GO" id="GO:0005829">
    <property type="term" value="C:cytosol"/>
    <property type="evidence" value="ECO:0007669"/>
    <property type="project" value="TreeGrafter"/>
</dbReference>
<organism evidence="13 14">
    <name type="scientific">Parapedobacter koreensis</name>
    <dbReference type="NCBI Taxonomy" id="332977"/>
    <lineage>
        <taxon>Bacteria</taxon>
        <taxon>Pseudomonadati</taxon>
        <taxon>Bacteroidota</taxon>
        <taxon>Sphingobacteriia</taxon>
        <taxon>Sphingobacteriales</taxon>
        <taxon>Sphingobacteriaceae</taxon>
        <taxon>Parapedobacter</taxon>
    </lineage>
</organism>
<dbReference type="InterPro" id="IPR002173">
    <property type="entry name" value="Carboh/pur_kinase_PfkB_CS"/>
</dbReference>
<dbReference type="GO" id="GO:0097171">
    <property type="term" value="P:ADP-L-glycero-beta-D-manno-heptose biosynthetic process"/>
    <property type="evidence" value="ECO:0007669"/>
    <property type="project" value="UniProtKB-UniPathway"/>
</dbReference>
<dbReference type="RefSeq" id="WP_090605694.1">
    <property type="nucleotide sequence ID" value="NZ_FNZR01000004.1"/>
</dbReference>
<feature type="binding site" evidence="10">
    <location>
        <begin position="204"/>
        <end position="207"/>
    </location>
    <ligand>
        <name>ATP</name>
        <dbReference type="ChEBI" id="CHEBI:30616"/>
    </ligand>
</feature>
<keyword evidence="14" id="KW-1185">Reference proteome</keyword>
<gene>
    <name evidence="10" type="primary">hldE</name>
    <name evidence="13" type="ORF">SAMN05421740_104161</name>
</gene>
<dbReference type="InterPro" id="IPR029056">
    <property type="entry name" value="Ribokinase-like"/>
</dbReference>
<dbReference type="EMBL" id="FNZR01000004">
    <property type="protein sequence ID" value="SEL29060.1"/>
    <property type="molecule type" value="Genomic_DNA"/>
</dbReference>
<keyword evidence="2 10" id="KW-0808">Transferase</keyword>
<reference evidence="14" key="1">
    <citation type="submission" date="2016-10" db="EMBL/GenBank/DDBJ databases">
        <authorList>
            <person name="Varghese N."/>
            <person name="Submissions S."/>
        </authorList>
    </citation>
    <scope>NUCLEOTIDE SEQUENCE [LARGE SCALE GENOMIC DNA]</scope>
    <source>
        <strain evidence="14">Jip14</strain>
    </source>
</reference>
<dbReference type="OrthoDB" id="9802794at2"/>
<comment type="function">
    <text evidence="10">Catalyzes the phosphorylation of D-glycero-D-manno-heptose 7-phosphate at the C-1 position to selectively form D-glycero-beta-D-manno-heptose-1,7-bisphosphate.</text>
</comment>
<comment type="catalytic activity">
    <reaction evidence="10">
        <text>D-glycero-beta-D-manno-heptose 7-phosphate + ATP = D-glycero-beta-D-manno-heptose 1,7-bisphosphate + ADP + H(+)</text>
        <dbReference type="Rhea" id="RHEA:27473"/>
        <dbReference type="ChEBI" id="CHEBI:15378"/>
        <dbReference type="ChEBI" id="CHEBI:30616"/>
        <dbReference type="ChEBI" id="CHEBI:60204"/>
        <dbReference type="ChEBI" id="CHEBI:60208"/>
        <dbReference type="ChEBI" id="CHEBI:456216"/>
        <dbReference type="EC" id="2.7.1.167"/>
    </reaction>
</comment>
<dbReference type="GO" id="GO:0016773">
    <property type="term" value="F:phosphotransferase activity, alcohol group as acceptor"/>
    <property type="evidence" value="ECO:0007669"/>
    <property type="project" value="InterPro"/>
</dbReference>